<evidence type="ECO:0000256" key="1">
    <source>
        <dbReference type="SAM" id="MobiDB-lite"/>
    </source>
</evidence>
<sequence>MRALYPRTILRSNVGLLRPRNGGPLRRFSAKPPPPPSEASEATRKQSRLDRVISRLPSRLQRYLSPLRRAPLTHITAFLILHEITAIVPLVGLAATFHYADWLPPYISEGAWVKQGVERFGRYFRRKGWISDDAVHEAEDEVGEGGRRDKLRRKAGMAWGWGEGGVRILVEVATAWAVTKALLPLRLALSVWATPWFARAVLGSVGRGFKRLFGMQKKASGKG</sequence>
<protein>
    <submittedName>
        <fullName evidence="2">Mitochondrial seryl-tRNA synthetase protein</fullName>
    </submittedName>
</protein>
<name>A0A8H4J7F1_9PEZI</name>
<accession>A0A8H4J7F1</accession>
<feature type="region of interest" description="Disordered" evidence="1">
    <location>
        <begin position="18"/>
        <end position="46"/>
    </location>
</feature>
<comment type="caution">
    <text evidence="2">The sequence shown here is derived from an EMBL/GenBank/DDBJ whole genome shotgun (WGS) entry which is preliminary data.</text>
</comment>
<gene>
    <name evidence="2" type="ORF">GTA08_BOTSDO01433</name>
</gene>
<reference evidence="2" key="1">
    <citation type="submission" date="2020-04" db="EMBL/GenBank/DDBJ databases">
        <title>Genome Assembly and Annotation of Botryosphaeria dothidea sdau 11-99, a Latent Pathogen of Apple Fruit Ring Rot in China.</title>
        <authorList>
            <person name="Yu C."/>
            <person name="Diao Y."/>
            <person name="Lu Q."/>
            <person name="Zhao J."/>
            <person name="Cui S."/>
            <person name="Peng C."/>
            <person name="He B."/>
            <person name="Liu H."/>
        </authorList>
    </citation>
    <scope>NUCLEOTIDE SEQUENCE [LARGE SCALE GENOMIC DNA]</scope>
    <source>
        <strain evidence="2">Sdau11-99</strain>
    </source>
</reference>
<dbReference type="GO" id="GO:0004812">
    <property type="term" value="F:aminoacyl-tRNA ligase activity"/>
    <property type="evidence" value="ECO:0007669"/>
    <property type="project" value="UniProtKB-KW"/>
</dbReference>
<evidence type="ECO:0000313" key="3">
    <source>
        <dbReference type="Proteomes" id="UP000572817"/>
    </source>
</evidence>
<dbReference type="AlphaFoldDB" id="A0A8H4J7F1"/>
<dbReference type="OrthoDB" id="5580261at2759"/>
<dbReference type="PANTHER" id="PTHR28002:SF1">
    <property type="entry name" value="MIOREX COMPLEX COMPONENT 11"/>
    <property type="match status" value="1"/>
</dbReference>
<proteinExistence type="predicted"/>
<organism evidence="2 3">
    <name type="scientific">Botryosphaeria dothidea</name>
    <dbReference type="NCBI Taxonomy" id="55169"/>
    <lineage>
        <taxon>Eukaryota</taxon>
        <taxon>Fungi</taxon>
        <taxon>Dikarya</taxon>
        <taxon>Ascomycota</taxon>
        <taxon>Pezizomycotina</taxon>
        <taxon>Dothideomycetes</taxon>
        <taxon>Dothideomycetes incertae sedis</taxon>
        <taxon>Botryosphaeriales</taxon>
        <taxon>Botryosphaeriaceae</taxon>
        <taxon>Botryosphaeria</taxon>
    </lineage>
</organism>
<feature type="compositionally biased region" description="Low complexity" evidence="1">
    <location>
        <begin position="18"/>
        <end position="27"/>
    </location>
</feature>
<dbReference type="InterPro" id="IPR018811">
    <property type="entry name" value="MRX11"/>
</dbReference>
<dbReference type="EMBL" id="WWBZ02000001">
    <property type="protein sequence ID" value="KAF4314507.1"/>
    <property type="molecule type" value="Genomic_DNA"/>
</dbReference>
<dbReference type="PANTHER" id="PTHR28002">
    <property type="entry name" value="MIOREX COMPLEX COMPONENT 11"/>
    <property type="match status" value="1"/>
</dbReference>
<dbReference type="GO" id="GO:0005739">
    <property type="term" value="C:mitochondrion"/>
    <property type="evidence" value="ECO:0007669"/>
    <property type="project" value="TreeGrafter"/>
</dbReference>
<dbReference type="Pfam" id="PF10306">
    <property type="entry name" value="FLILHELTA"/>
    <property type="match status" value="1"/>
</dbReference>
<evidence type="ECO:0000313" key="2">
    <source>
        <dbReference type="EMBL" id="KAF4314507.1"/>
    </source>
</evidence>
<keyword evidence="3" id="KW-1185">Reference proteome</keyword>
<dbReference type="Proteomes" id="UP000572817">
    <property type="component" value="Unassembled WGS sequence"/>
</dbReference>